<feature type="domain" description="Schlafen AlbA-2" evidence="1">
    <location>
        <begin position="89"/>
        <end position="197"/>
    </location>
</feature>
<dbReference type="PANTHER" id="PTHR30595:SF6">
    <property type="entry name" value="SCHLAFEN ALBA-2 DOMAIN-CONTAINING PROTEIN"/>
    <property type="match status" value="1"/>
</dbReference>
<dbReference type="InterPro" id="IPR038461">
    <property type="entry name" value="Schlafen_AlbA_2_dom_sf"/>
</dbReference>
<dbReference type="AlphaFoldDB" id="A0A140DXE4"/>
<dbReference type="InterPro" id="IPR038475">
    <property type="entry name" value="RecG_C_sf"/>
</dbReference>
<dbReference type="InterPro" id="IPR007421">
    <property type="entry name" value="Schlafen_AlbA_2_dom"/>
</dbReference>
<reference evidence="2 3" key="1">
    <citation type="journal article" date="2016" name="Gut Pathog.">
        <title>Whole genome sequencing of "Faecalibaculum rodentium" ALO17, isolated from C57BL/6J laboratory mouse feces.</title>
        <authorList>
            <person name="Lim S."/>
            <person name="Chang D.H."/>
            <person name="Ahn S."/>
            <person name="Kim B.C."/>
        </authorList>
    </citation>
    <scope>NUCLEOTIDE SEQUENCE [LARGE SCALE GENOMIC DNA]</scope>
    <source>
        <strain evidence="2 3">Alo17</strain>
    </source>
</reference>
<accession>A0A140DXE4</accession>
<gene>
    <name evidence="2" type="ORF">AALO17_21870</name>
</gene>
<evidence type="ECO:0000313" key="2">
    <source>
        <dbReference type="EMBL" id="AMK55321.1"/>
    </source>
</evidence>
<dbReference type="Proteomes" id="UP000069771">
    <property type="component" value="Chromosome"/>
</dbReference>
<dbReference type="Gene3D" id="3.30.950.30">
    <property type="entry name" value="Schlafen, AAA domain"/>
    <property type="match status" value="1"/>
</dbReference>
<evidence type="ECO:0000259" key="1">
    <source>
        <dbReference type="Pfam" id="PF04326"/>
    </source>
</evidence>
<evidence type="ECO:0000313" key="3">
    <source>
        <dbReference type="Proteomes" id="UP000069771"/>
    </source>
</evidence>
<organism evidence="2 3">
    <name type="scientific">Faecalibaculum rodentium</name>
    <dbReference type="NCBI Taxonomy" id="1702221"/>
    <lineage>
        <taxon>Bacteria</taxon>
        <taxon>Bacillati</taxon>
        <taxon>Bacillota</taxon>
        <taxon>Erysipelotrichia</taxon>
        <taxon>Erysipelotrichales</taxon>
        <taxon>Erysipelotrichaceae</taxon>
        <taxon>Faecalibaculum</taxon>
    </lineage>
</organism>
<protein>
    <recommendedName>
        <fullName evidence="1">Schlafen AlbA-2 domain-containing protein</fullName>
    </recommendedName>
</protein>
<keyword evidence="3" id="KW-1185">Reference proteome</keyword>
<dbReference type="InterPro" id="IPR036390">
    <property type="entry name" value="WH_DNA-bd_sf"/>
</dbReference>
<dbReference type="SUPFAM" id="SSF46785">
    <property type="entry name" value="Winged helix' DNA-binding domain"/>
    <property type="match status" value="1"/>
</dbReference>
<dbReference type="STRING" id="1702221.AALO17_21870"/>
<sequence>MNGGAKQMLRVSVVGWSMSCRGGSCRPKRCLMTLDVVERTGHSLNGWSAVSVLVENIFCFLFCGRKVILLVILLFLHDNLDMTKIYPRESAEIEYKRSVTGSFLKTVSAFSNTGDGVILFGIDDKTRESCGLPDPEETYRQIKNKINGSIHPEPVYSLSINDEDHTVKLEVREGDSKPYYYGQTAYIRKGSSSVPMSSLLLERLILKRDRRSFDDLPAPEGSYSFSGFEEEARNRFGLEQLGTDAQKSLGLRDLNGQVTVAGALLADKNTFPGMDLVVLDNDDLYGEREKVDGISILQQLESAVAFFRRYYRREAVTGNLQREEIFLIPESAFREAVSNALVHRTWDTPSNIVIRMFPDRIEIQSPGGLPDGISEYEYLHKDLSVPRNVTLATLFLRLGLIEKLYMGVRRILRSYQGQYRQPDFDFTPNSMTVILPVLNQKPSLSLSEVEVIRQFQDMETLSRAELSTSTGFSRSKLGLILKKLVENKVLAVEGGGRSTRYRLNPNAENLK</sequence>
<name>A0A140DXE4_9FIRM</name>
<dbReference type="InterPro" id="IPR036388">
    <property type="entry name" value="WH-like_DNA-bd_sf"/>
</dbReference>
<dbReference type="Pfam" id="PF04326">
    <property type="entry name" value="SLFN_AlbA_2"/>
    <property type="match status" value="1"/>
</dbReference>
<dbReference type="PANTHER" id="PTHR30595">
    <property type="entry name" value="GLPR-RELATED TRANSCRIPTIONAL REPRESSOR"/>
    <property type="match status" value="1"/>
</dbReference>
<dbReference type="EMBL" id="CP011391">
    <property type="protein sequence ID" value="AMK55321.1"/>
    <property type="molecule type" value="Genomic_DNA"/>
</dbReference>
<dbReference type="Pfam" id="PF13749">
    <property type="entry name" value="HATPase_c_4"/>
    <property type="match status" value="1"/>
</dbReference>
<dbReference type="KEGG" id="fro:AALO17_21870"/>
<dbReference type="Gene3D" id="1.10.10.10">
    <property type="entry name" value="Winged helix-like DNA-binding domain superfamily/Winged helix DNA-binding domain"/>
    <property type="match status" value="1"/>
</dbReference>
<proteinExistence type="predicted"/>
<dbReference type="Gene3D" id="3.30.565.60">
    <property type="match status" value="1"/>
</dbReference>